<keyword evidence="1" id="KW-0472">Membrane</keyword>
<sequence>MQSENRASTHFPNEGFDQKQYENIRTWLDGVVIDDEHKALATDVFNALSGIRDAEPLSYNTGVCLPGQIRGETTINVRTLGPGFMGRAPPFPSTEFFANMVVVAILLLFAPGFTLLAAGVFITSRVAEKWAGHD</sequence>
<evidence type="ECO:0000313" key="2">
    <source>
        <dbReference type="EMBL" id="TDZ30788.1"/>
    </source>
</evidence>
<dbReference type="Proteomes" id="UP000295083">
    <property type="component" value="Unassembled WGS sequence"/>
</dbReference>
<dbReference type="EMBL" id="QAPG01000119">
    <property type="protein sequence ID" value="TDZ30788.1"/>
    <property type="molecule type" value="Genomic_DNA"/>
</dbReference>
<reference evidence="2 3" key="1">
    <citation type="submission" date="2018-11" db="EMBL/GenBank/DDBJ databases">
        <title>Genome sequence and assembly of Colletotrichum spinosum.</title>
        <authorList>
            <person name="Gan P."/>
            <person name="Shirasu K."/>
        </authorList>
    </citation>
    <scope>NUCLEOTIDE SEQUENCE [LARGE SCALE GENOMIC DNA]</scope>
    <source>
        <strain evidence="2 3">CBS 515.97</strain>
    </source>
</reference>
<gene>
    <name evidence="2" type="ORF">C8035_v002046</name>
</gene>
<keyword evidence="3" id="KW-1185">Reference proteome</keyword>
<accession>A0A4R8PZ02</accession>
<proteinExistence type="predicted"/>
<evidence type="ECO:0000313" key="3">
    <source>
        <dbReference type="Proteomes" id="UP000295083"/>
    </source>
</evidence>
<organism evidence="2 3">
    <name type="scientific">Colletotrichum spinosum</name>
    <dbReference type="NCBI Taxonomy" id="1347390"/>
    <lineage>
        <taxon>Eukaryota</taxon>
        <taxon>Fungi</taxon>
        <taxon>Dikarya</taxon>
        <taxon>Ascomycota</taxon>
        <taxon>Pezizomycotina</taxon>
        <taxon>Sordariomycetes</taxon>
        <taxon>Hypocreomycetidae</taxon>
        <taxon>Glomerellales</taxon>
        <taxon>Glomerellaceae</taxon>
        <taxon>Colletotrichum</taxon>
        <taxon>Colletotrichum orbiculare species complex</taxon>
    </lineage>
</organism>
<comment type="caution">
    <text evidence="2">The sequence shown here is derived from an EMBL/GenBank/DDBJ whole genome shotgun (WGS) entry which is preliminary data.</text>
</comment>
<dbReference type="AlphaFoldDB" id="A0A4R8PZ02"/>
<name>A0A4R8PZ02_9PEZI</name>
<evidence type="ECO:0000256" key="1">
    <source>
        <dbReference type="SAM" id="Phobius"/>
    </source>
</evidence>
<feature type="transmembrane region" description="Helical" evidence="1">
    <location>
        <begin position="96"/>
        <end position="122"/>
    </location>
</feature>
<protein>
    <submittedName>
        <fullName evidence="2">Uncharacterized protein</fullName>
    </submittedName>
</protein>
<keyword evidence="1" id="KW-0812">Transmembrane</keyword>
<keyword evidence="1" id="KW-1133">Transmembrane helix</keyword>